<evidence type="ECO:0000313" key="3">
    <source>
        <dbReference type="Proteomes" id="UP000619260"/>
    </source>
</evidence>
<organism evidence="2 3">
    <name type="scientific">Virgisporangium aliadipatigenens</name>
    <dbReference type="NCBI Taxonomy" id="741659"/>
    <lineage>
        <taxon>Bacteria</taxon>
        <taxon>Bacillati</taxon>
        <taxon>Actinomycetota</taxon>
        <taxon>Actinomycetes</taxon>
        <taxon>Micromonosporales</taxon>
        <taxon>Micromonosporaceae</taxon>
        <taxon>Virgisporangium</taxon>
    </lineage>
</organism>
<sequence>MNLLDLPQYGLPQAEKELLLRAELDRLTEHHRAHCPEYRRLLTIFGSARGTGIAGVPWLPVSVFKTHRLLSVPESEVFKTMTSSGTTGQRVSRIVLDRATAQRQAQALVAIMATVLGPDRLPMLIVDSPAVVGDRRQMSARGAGVLGMAALGRHHTYALDTDMRVDVTAIRRFLERFGDRPFLMFGFTYMVWRHLVTELGAQADLSRGVLVHSGGWKALQAQAVDNPTFKRVLRERFGLTRVHNFYGMVEQVGSVFLEGDDGYLHAPNFADVLVRDPVTWEPAPNGTVGVLEVVSALPTSYPGHAILTEDLGVVHDAGDPATGWGGTRLSVVGRLPRVELRGCGDTHAVNTGAAA</sequence>
<dbReference type="EMBL" id="BOPF01000053">
    <property type="protein sequence ID" value="GIJ51686.1"/>
    <property type="molecule type" value="Genomic_DNA"/>
</dbReference>
<name>A0A8J4DVQ2_9ACTN</name>
<dbReference type="InterPro" id="IPR042099">
    <property type="entry name" value="ANL_N_sf"/>
</dbReference>
<dbReference type="Proteomes" id="UP000619260">
    <property type="component" value="Unassembled WGS sequence"/>
</dbReference>
<accession>A0A8J4DVQ2</accession>
<dbReference type="Gene3D" id="3.40.50.12780">
    <property type="entry name" value="N-terminal domain of ligase-like"/>
    <property type="match status" value="1"/>
</dbReference>
<protein>
    <submittedName>
        <fullName evidence="2">Acyl-protein synthetase</fullName>
    </submittedName>
</protein>
<proteinExistence type="predicted"/>
<evidence type="ECO:0000313" key="2">
    <source>
        <dbReference type="EMBL" id="GIJ51686.1"/>
    </source>
</evidence>
<dbReference type="GO" id="GO:0008218">
    <property type="term" value="P:bioluminescence"/>
    <property type="evidence" value="ECO:0007669"/>
    <property type="project" value="InterPro"/>
</dbReference>
<evidence type="ECO:0000259" key="1">
    <source>
        <dbReference type="Pfam" id="PF04443"/>
    </source>
</evidence>
<reference evidence="2" key="1">
    <citation type="submission" date="2021-01" db="EMBL/GenBank/DDBJ databases">
        <title>Whole genome shotgun sequence of Virgisporangium aliadipatigenens NBRC 105644.</title>
        <authorList>
            <person name="Komaki H."/>
            <person name="Tamura T."/>
        </authorList>
    </citation>
    <scope>NUCLEOTIDE SEQUENCE</scope>
    <source>
        <strain evidence="2">NBRC 105644</strain>
    </source>
</reference>
<dbReference type="InterPro" id="IPR007534">
    <property type="entry name" value="LuxE"/>
</dbReference>
<keyword evidence="3" id="KW-1185">Reference proteome</keyword>
<comment type="caution">
    <text evidence="2">The sequence shown here is derived from an EMBL/GenBank/DDBJ whole genome shotgun (WGS) entry which is preliminary data.</text>
</comment>
<dbReference type="Pfam" id="PF04443">
    <property type="entry name" value="LuxE"/>
    <property type="match status" value="1"/>
</dbReference>
<dbReference type="AlphaFoldDB" id="A0A8J4DVQ2"/>
<dbReference type="GO" id="GO:0047474">
    <property type="term" value="F:long-chain fatty acid--protein ligase activity"/>
    <property type="evidence" value="ECO:0007669"/>
    <property type="project" value="InterPro"/>
</dbReference>
<dbReference type="SUPFAM" id="SSF56801">
    <property type="entry name" value="Acetyl-CoA synthetase-like"/>
    <property type="match status" value="1"/>
</dbReference>
<gene>
    <name evidence="2" type="ORF">Val02_85720</name>
</gene>
<feature type="domain" description="Acyl-protein synthetase LuxE" evidence="1">
    <location>
        <begin position="13"/>
        <end position="346"/>
    </location>
</feature>